<keyword evidence="4" id="KW-1185">Reference proteome</keyword>
<proteinExistence type="predicted"/>
<gene>
    <name evidence="3" type="ORF">GPICK_07010</name>
</gene>
<dbReference type="CDD" id="cd16345">
    <property type="entry name" value="LMWP_ArsC"/>
    <property type="match status" value="1"/>
</dbReference>
<protein>
    <submittedName>
        <fullName evidence="3">Arsenate reductase</fullName>
    </submittedName>
</protein>
<name>A0A0B5BDE3_9BACT</name>
<dbReference type="InterPro" id="IPR036196">
    <property type="entry name" value="Ptyr_pPase_sf"/>
</dbReference>
<dbReference type="InterPro" id="IPR023485">
    <property type="entry name" value="Ptyr_pPase"/>
</dbReference>
<dbReference type="Pfam" id="PF01451">
    <property type="entry name" value="LMWPc"/>
    <property type="match status" value="1"/>
</dbReference>
<dbReference type="Gene3D" id="3.40.50.2300">
    <property type="match status" value="1"/>
</dbReference>
<dbReference type="SUPFAM" id="SSF52788">
    <property type="entry name" value="Phosphotyrosine protein phosphatases I"/>
    <property type="match status" value="1"/>
</dbReference>
<dbReference type="EMBL" id="CP009788">
    <property type="protein sequence ID" value="AJE03144.1"/>
    <property type="molecule type" value="Genomic_DNA"/>
</dbReference>
<accession>A0A0B5BDE3</accession>
<dbReference type="STRING" id="345632.GPICK_07010"/>
<dbReference type="AlphaFoldDB" id="A0A0B5BDE3"/>
<dbReference type="OrthoDB" id="9784339at2"/>
<dbReference type="KEGG" id="gpi:GPICK_07010"/>
<reference evidence="3 4" key="1">
    <citation type="journal article" date="2015" name="Genome Announc.">
        <title>Complete Genome of Geobacter pickeringii G13T, a Metal-Reducing Isolate from Sedimentary Kaolin Deposits.</title>
        <authorList>
            <person name="Badalamenti J.P."/>
            <person name="Bond D.R."/>
        </authorList>
    </citation>
    <scope>NUCLEOTIDE SEQUENCE [LARGE SCALE GENOMIC DNA]</scope>
    <source>
        <strain evidence="3 4">G13</strain>
    </source>
</reference>
<sequence length="138" mass="15355">MKKVLFLCTHNSCRSQMAEGLVNHYLGETYQACSAGTEATRVNPLAIKVMAELGIDMSGHYSKVFDQFAGVQFDRVITLCGSANEQCPLFFGGVQRVHIGFEDPSRVVGAEEYVLSEFRRVRDELKDRLIAYLTGVKA</sequence>
<dbReference type="Proteomes" id="UP000057609">
    <property type="component" value="Chromosome"/>
</dbReference>
<dbReference type="PANTHER" id="PTHR43428:SF1">
    <property type="entry name" value="ARSENATE REDUCTASE"/>
    <property type="match status" value="1"/>
</dbReference>
<dbReference type="SMART" id="SM00226">
    <property type="entry name" value="LMWPc"/>
    <property type="match status" value="1"/>
</dbReference>
<dbReference type="RefSeq" id="WP_039741675.1">
    <property type="nucleotide sequence ID" value="NZ_CP009788.1"/>
</dbReference>
<feature type="domain" description="Phosphotyrosine protein phosphatase I" evidence="2">
    <location>
        <begin position="2"/>
        <end position="135"/>
    </location>
</feature>
<dbReference type="GO" id="GO:0046685">
    <property type="term" value="P:response to arsenic-containing substance"/>
    <property type="evidence" value="ECO:0007669"/>
    <property type="project" value="UniProtKB-KW"/>
</dbReference>
<organism evidence="3 4">
    <name type="scientific">Geobacter pickeringii</name>
    <dbReference type="NCBI Taxonomy" id="345632"/>
    <lineage>
        <taxon>Bacteria</taxon>
        <taxon>Pseudomonadati</taxon>
        <taxon>Thermodesulfobacteriota</taxon>
        <taxon>Desulfuromonadia</taxon>
        <taxon>Geobacterales</taxon>
        <taxon>Geobacteraceae</taxon>
        <taxon>Geobacter</taxon>
    </lineage>
</organism>
<evidence type="ECO:0000259" key="2">
    <source>
        <dbReference type="SMART" id="SM00226"/>
    </source>
</evidence>
<evidence type="ECO:0000313" key="3">
    <source>
        <dbReference type="EMBL" id="AJE03144.1"/>
    </source>
</evidence>
<dbReference type="HOGENOM" id="CLU_071415_3_2_7"/>
<keyword evidence="1" id="KW-0059">Arsenical resistance</keyword>
<evidence type="ECO:0000256" key="1">
    <source>
        <dbReference type="ARBA" id="ARBA00022849"/>
    </source>
</evidence>
<evidence type="ECO:0000313" key="4">
    <source>
        <dbReference type="Proteomes" id="UP000057609"/>
    </source>
</evidence>
<dbReference type="PANTHER" id="PTHR43428">
    <property type="entry name" value="ARSENATE REDUCTASE"/>
    <property type="match status" value="1"/>
</dbReference>